<feature type="compositionally biased region" description="Polar residues" evidence="1">
    <location>
        <begin position="326"/>
        <end position="335"/>
    </location>
</feature>
<reference evidence="2 3" key="1">
    <citation type="submission" date="2024-01" db="EMBL/GenBank/DDBJ databases">
        <authorList>
            <person name="Waweru B."/>
        </authorList>
    </citation>
    <scope>NUCLEOTIDE SEQUENCE [LARGE SCALE GENOMIC DNA]</scope>
</reference>
<accession>A0AAV1RS15</accession>
<proteinExistence type="predicted"/>
<evidence type="ECO:0000313" key="3">
    <source>
        <dbReference type="Proteomes" id="UP001314170"/>
    </source>
</evidence>
<dbReference type="AlphaFoldDB" id="A0AAV1RS15"/>
<keyword evidence="3" id="KW-1185">Reference proteome</keyword>
<dbReference type="PANTHER" id="PTHR34682">
    <property type="entry name" value="AT HOOK MOTIF-CONTAINING PROTEIN"/>
    <property type="match status" value="1"/>
</dbReference>
<feature type="region of interest" description="Disordered" evidence="1">
    <location>
        <begin position="306"/>
        <end position="335"/>
    </location>
</feature>
<organism evidence="2 3">
    <name type="scientific">Dovyalis caffra</name>
    <dbReference type="NCBI Taxonomy" id="77055"/>
    <lineage>
        <taxon>Eukaryota</taxon>
        <taxon>Viridiplantae</taxon>
        <taxon>Streptophyta</taxon>
        <taxon>Embryophyta</taxon>
        <taxon>Tracheophyta</taxon>
        <taxon>Spermatophyta</taxon>
        <taxon>Magnoliopsida</taxon>
        <taxon>eudicotyledons</taxon>
        <taxon>Gunneridae</taxon>
        <taxon>Pentapetalae</taxon>
        <taxon>rosids</taxon>
        <taxon>fabids</taxon>
        <taxon>Malpighiales</taxon>
        <taxon>Salicaceae</taxon>
        <taxon>Flacourtieae</taxon>
        <taxon>Dovyalis</taxon>
    </lineage>
</organism>
<comment type="caution">
    <text evidence="2">The sequence shown here is derived from an EMBL/GenBank/DDBJ whole genome shotgun (WGS) entry which is preliminary data.</text>
</comment>
<dbReference type="Proteomes" id="UP001314170">
    <property type="component" value="Unassembled WGS sequence"/>
</dbReference>
<dbReference type="PANTHER" id="PTHR34682:SF1">
    <property type="entry name" value="PROTEIN METABOLIC NETWORK MODULATOR 1"/>
    <property type="match status" value="1"/>
</dbReference>
<name>A0AAV1RS15_9ROSI</name>
<feature type="compositionally biased region" description="Polar residues" evidence="1">
    <location>
        <begin position="309"/>
        <end position="319"/>
    </location>
</feature>
<evidence type="ECO:0000256" key="1">
    <source>
        <dbReference type="SAM" id="MobiDB-lite"/>
    </source>
</evidence>
<dbReference type="InterPro" id="IPR045881">
    <property type="entry name" value="MNM1-like"/>
</dbReference>
<gene>
    <name evidence="2" type="ORF">DCAF_LOCUS13531</name>
</gene>
<feature type="region of interest" description="Disordered" evidence="1">
    <location>
        <begin position="149"/>
        <end position="173"/>
    </location>
</feature>
<sequence>MSEANQVNNPDALAIVPLKRKRGRPRKYPKLEADHEGNAHVPGIQNLNCGENAGAPPGFGGVNGNQPRVNGNQPHQVDPVNNAVDAVIGQSVFGVVEATFNDGYLLNVRVGDTETTLKGVVFKPGHYDPVMPENDIAPGVPMIRRNEIPLPRENNTHGNSRKPGPRDRNGTAHAARAANLVGSKGKKVHSVVTQPPTISRGNLVPVVLEPVNLSNGEPSASASAINRTAHQVPFKGKQVLDTTHSSNGSTTTNEIIQLQSQNNHQMIAIPFNQNPVGGLDESEANPLKTAGMPFEKLLTEVIKRVHAPPQSTETNSSSVGHAPPQLTETNSSSAVNLPVEASGIVPGKDASDTDQALSVEPLQVLQPIVDNHPAVASRPSEDHRTGKMTQLLQVLQENMIDNPMAGTEEPDSGYWTWCGGNIGRADTDDTAAALGTKSFHKKNAMKQSEKHALKKRRKLQMKTKKISVPLDLQDMSTRLLA</sequence>
<dbReference type="EMBL" id="CAWUPB010001116">
    <property type="protein sequence ID" value="CAK7338483.1"/>
    <property type="molecule type" value="Genomic_DNA"/>
</dbReference>
<protein>
    <submittedName>
        <fullName evidence="2">Uncharacterized protein</fullName>
    </submittedName>
</protein>
<evidence type="ECO:0000313" key="2">
    <source>
        <dbReference type="EMBL" id="CAK7338483.1"/>
    </source>
</evidence>